<evidence type="ECO:0000313" key="1">
    <source>
        <dbReference type="EMBL" id="MBD2596113.1"/>
    </source>
</evidence>
<dbReference type="RefSeq" id="WP_190968871.1">
    <property type="nucleotide sequence ID" value="NZ_JACJTB010000023.1"/>
</dbReference>
<name>A0ABR8FZK9_9NOSO</name>
<evidence type="ECO:0000313" key="2">
    <source>
        <dbReference type="Proteomes" id="UP000603457"/>
    </source>
</evidence>
<accession>A0ABR8FZK9</accession>
<dbReference type="EMBL" id="JACJTB010000023">
    <property type="protein sequence ID" value="MBD2596113.1"/>
    <property type="molecule type" value="Genomic_DNA"/>
</dbReference>
<comment type="caution">
    <text evidence="1">The sequence shown here is derived from an EMBL/GenBank/DDBJ whole genome shotgun (WGS) entry which is preliminary data.</text>
</comment>
<reference evidence="1 2" key="1">
    <citation type="journal article" date="2020" name="ISME J.">
        <title>Comparative genomics reveals insights into cyanobacterial evolution and habitat adaptation.</title>
        <authorList>
            <person name="Chen M.Y."/>
            <person name="Teng W.K."/>
            <person name="Zhao L."/>
            <person name="Hu C.X."/>
            <person name="Zhou Y.K."/>
            <person name="Han B.P."/>
            <person name="Song L.R."/>
            <person name="Shu W.S."/>
        </authorList>
    </citation>
    <scope>NUCLEOTIDE SEQUENCE [LARGE SCALE GENOMIC DNA]</scope>
    <source>
        <strain evidence="1 2">FACHB-130</strain>
    </source>
</reference>
<keyword evidence="2" id="KW-1185">Reference proteome</keyword>
<sequence length="76" mass="8749">MKPNFAQMSTKELRAYVLAHREDIEALEILFSRRTPDSQAIIYPSMFAEDGTPIEENIRIIEEAIAKIVQRENNQG</sequence>
<gene>
    <name evidence="1" type="ORF">H6G74_17520</name>
</gene>
<dbReference type="InterPro" id="IPR054053">
    <property type="entry name" value="DUF6887"/>
</dbReference>
<organism evidence="1 2">
    <name type="scientific">Nostoc spongiaeforme FACHB-130</name>
    <dbReference type="NCBI Taxonomy" id="1357510"/>
    <lineage>
        <taxon>Bacteria</taxon>
        <taxon>Bacillati</taxon>
        <taxon>Cyanobacteriota</taxon>
        <taxon>Cyanophyceae</taxon>
        <taxon>Nostocales</taxon>
        <taxon>Nostocaceae</taxon>
        <taxon>Nostoc</taxon>
    </lineage>
</organism>
<dbReference type="Proteomes" id="UP000603457">
    <property type="component" value="Unassembled WGS sequence"/>
</dbReference>
<protein>
    <submittedName>
        <fullName evidence="1">Uncharacterized protein</fullName>
    </submittedName>
</protein>
<dbReference type="Pfam" id="PF21826">
    <property type="entry name" value="DUF6887"/>
    <property type="match status" value="1"/>
</dbReference>
<proteinExistence type="predicted"/>